<feature type="non-terminal residue" evidence="2">
    <location>
        <position position="1"/>
    </location>
</feature>
<accession>A0A820NYQ8</accession>
<evidence type="ECO:0000313" key="2">
    <source>
        <dbReference type="EMBL" id="CAF4398346.1"/>
    </source>
</evidence>
<name>A0A820NYQ8_9BILA</name>
<sequence>NVLRLLSMLSFQQQNNMMNNHNQHLSSVNTMMPSITSQSSQQQQQQQQESPYDRSSMNSQQYLADKIQAVRHLWESENQYASSSSHAQQMQTYNLQQTSPIVDSTLFSPMNASFQQGTHGFIQFQQ</sequence>
<dbReference type="AlphaFoldDB" id="A0A820NYQ8"/>
<proteinExistence type="predicted"/>
<feature type="region of interest" description="Disordered" evidence="1">
    <location>
        <begin position="28"/>
        <end position="61"/>
    </location>
</feature>
<protein>
    <submittedName>
        <fullName evidence="2">Uncharacterized protein</fullName>
    </submittedName>
</protein>
<keyword evidence="3" id="KW-1185">Reference proteome</keyword>
<dbReference type="Proteomes" id="UP000663866">
    <property type="component" value="Unassembled WGS sequence"/>
</dbReference>
<feature type="compositionally biased region" description="Polar residues" evidence="1">
    <location>
        <begin position="49"/>
        <end position="61"/>
    </location>
</feature>
<dbReference type="EMBL" id="CAJOBG010040445">
    <property type="protein sequence ID" value="CAF4398346.1"/>
    <property type="molecule type" value="Genomic_DNA"/>
</dbReference>
<evidence type="ECO:0000313" key="3">
    <source>
        <dbReference type="Proteomes" id="UP000663866"/>
    </source>
</evidence>
<evidence type="ECO:0000256" key="1">
    <source>
        <dbReference type="SAM" id="MobiDB-lite"/>
    </source>
</evidence>
<comment type="caution">
    <text evidence="2">The sequence shown here is derived from an EMBL/GenBank/DDBJ whole genome shotgun (WGS) entry which is preliminary data.</text>
</comment>
<gene>
    <name evidence="2" type="ORF">OVN521_LOCUS34724</name>
</gene>
<reference evidence="2" key="1">
    <citation type="submission" date="2021-02" db="EMBL/GenBank/DDBJ databases">
        <authorList>
            <person name="Nowell W R."/>
        </authorList>
    </citation>
    <scope>NUCLEOTIDE SEQUENCE</scope>
</reference>
<feature type="compositionally biased region" description="Low complexity" evidence="1">
    <location>
        <begin position="37"/>
        <end position="48"/>
    </location>
</feature>
<organism evidence="2 3">
    <name type="scientific">Rotaria magnacalcarata</name>
    <dbReference type="NCBI Taxonomy" id="392030"/>
    <lineage>
        <taxon>Eukaryota</taxon>
        <taxon>Metazoa</taxon>
        <taxon>Spiralia</taxon>
        <taxon>Gnathifera</taxon>
        <taxon>Rotifera</taxon>
        <taxon>Eurotatoria</taxon>
        <taxon>Bdelloidea</taxon>
        <taxon>Philodinida</taxon>
        <taxon>Philodinidae</taxon>
        <taxon>Rotaria</taxon>
    </lineage>
</organism>